<evidence type="ECO:0000256" key="2">
    <source>
        <dbReference type="ARBA" id="ARBA00022603"/>
    </source>
</evidence>
<dbReference type="Pfam" id="PF08241">
    <property type="entry name" value="Methyltransf_11"/>
    <property type="match status" value="1"/>
</dbReference>
<sequence>MTDETQEMSDPEPKRSFSETCNYGKMNYWDARYMNFSSPFEWYCGFADIEDIITRYCPKDANVLIAGSGNSLLSKDMCDRGYSFIRNIDFSRVVIDQMKMRYKKYADIMKWEQMNCIDMLIDDNAFDCVIDKGTLDSIFCTDDVEIAVKRYCSEVERVLKPHGVWIVISCGAPEVRLELFENDDVQSDNFMSFDCTVFAIEKPLLDNFYPDEEKYFYVYVCKKDEVKAKQKRKKKAMANSKTK</sequence>
<evidence type="ECO:0000256" key="3">
    <source>
        <dbReference type="ARBA" id="ARBA00022679"/>
    </source>
</evidence>
<dbReference type="PANTHER" id="PTHR12176">
    <property type="entry name" value="SAM-DEPENDENT METHYLTRANSFERASE SUPERFAMILY PROTEIN"/>
    <property type="match status" value="1"/>
</dbReference>
<feature type="domain" description="Methyltransferase type 11" evidence="4">
    <location>
        <begin position="66"/>
        <end position="166"/>
    </location>
</feature>
<dbReference type="InterPro" id="IPR051419">
    <property type="entry name" value="Lys/N-term_MeTrsfase_sf"/>
</dbReference>
<dbReference type="FunFam" id="3.40.50.150:FF:000217">
    <property type="entry name" value="Methyltransferase protein 13"/>
    <property type="match status" value="1"/>
</dbReference>
<proteinExistence type="inferred from homology"/>
<dbReference type="EMBL" id="HBGN01016431">
    <property type="protein sequence ID" value="CAD9329062.1"/>
    <property type="molecule type" value="Transcribed_RNA"/>
</dbReference>
<dbReference type="InterPro" id="IPR013216">
    <property type="entry name" value="Methyltransf_11"/>
</dbReference>
<keyword evidence="2" id="KW-0489">Methyltransferase</keyword>
<dbReference type="SUPFAM" id="SSF53335">
    <property type="entry name" value="S-adenosyl-L-methionine-dependent methyltransferases"/>
    <property type="match status" value="1"/>
</dbReference>
<dbReference type="GO" id="GO:0008168">
    <property type="term" value="F:methyltransferase activity"/>
    <property type="evidence" value="ECO:0007669"/>
    <property type="project" value="UniProtKB-KW"/>
</dbReference>
<dbReference type="AlphaFoldDB" id="A0A7S1Z5D5"/>
<gene>
    <name evidence="5" type="ORF">DBRI1063_LOCUS10563</name>
</gene>
<name>A0A7S1Z5D5_9STRA</name>
<organism evidence="5">
    <name type="scientific">Ditylum brightwellii</name>
    <dbReference type="NCBI Taxonomy" id="49249"/>
    <lineage>
        <taxon>Eukaryota</taxon>
        <taxon>Sar</taxon>
        <taxon>Stramenopiles</taxon>
        <taxon>Ochrophyta</taxon>
        <taxon>Bacillariophyta</taxon>
        <taxon>Mediophyceae</taxon>
        <taxon>Lithodesmiophycidae</taxon>
        <taxon>Lithodesmiales</taxon>
        <taxon>Lithodesmiaceae</taxon>
        <taxon>Ditylum</taxon>
    </lineage>
</organism>
<accession>A0A7S1Z5D5</accession>
<evidence type="ECO:0000313" key="5">
    <source>
        <dbReference type="EMBL" id="CAD9329062.1"/>
    </source>
</evidence>
<dbReference type="GO" id="GO:0032259">
    <property type="term" value="P:methylation"/>
    <property type="evidence" value="ECO:0007669"/>
    <property type="project" value="UniProtKB-KW"/>
</dbReference>
<dbReference type="Gene3D" id="3.40.50.150">
    <property type="entry name" value="Vaccinia Virus protein VP39"/>
    <property type="match status" value="1"/>
</dbReference>
<dbReference type="PANTHER" id="PTHR12176:SF79">
    <property type="entry name" value="METHYLTRANSFERASE TYPE 11 DOMAIN-CONTAINING PROTEIN"/>
    <property type="match status" value="1"/>
</dbReference>
<reference evidence="5" key="1">
    <citation type="submission" date="2021-01" db="EMBL/GenBank/DDBJ databases">
        <authorList>
            <person name="Corre E."/>
            <person name="Pelletier E."/>
            <person name="Niang G."/>
            <person name="Scheremetjew M."/>
            <person name="Finn R."/>
            <person name="Kale V."/>
            <person name="Holt S."/>
            <person name="Cochrane G."/>
            <person name="Meng A."/>
            <person name="Brown T."/>
            <person name="Cohen L."/>
        </authorList>
    </citation>
    <scope>NUCLEOTIDE SEQUENCE</scope>
    <source>
        <strain evidence="5">Pop2</strain>
    </source>
</reference>
<dbReference type="InterPro" id="IPR029063">
    <property type="entry name" value="SAM-dependent_MTases_sf"/>
</dbReference>
<evidence type="ECO:0000256" key="1">
    <source>
        <dbReference type="ARBA" id="ARBA00008361"/>
    </source>
</evidence>
<keyword evidence="3" id="KW-0808">Transferase</keyword>
<comment type="similarity">
    <text evidence="1">Belongs to the methyltransferase superfamily.</text>
</comment>
<evidence type="ECO:0000259" key="4">
    <source>
        <dbReference type="Pfam" id="PF08241"/>
    </source>
</evidence>
<protein>
    <recommendedName>
        <fullName evidence="4">Methyltransferase type 11 domain-containing protein</fullName>
    </recommendedName>
</protein>